<dbReference type="KEGG" id="cmy:102938446"/>
<dbReference type="PRINTS" id="PR00237">
    <property type="entry name" value="GPCRRHODOPSN"/>
</dbReference>
<evidence type="ECO:0000256" key="2">
    <source>
        <dbReference type="ARBA" id="ARBA00004141"/>
    </source>
</evidence>
<reference evidence="12" key="1">
    <citation type="journal article" date="2013" name="Nat. Genet.">
        <title>The draft genomes of soft-shell turtle and green sea turtle yield insights into the development and evolution of the turtle-specific body plan.</title>
        <authorList>
            <person name="Wang Z."/>
            <person name="Pascual-Anaya J."/>
            <person name="Zadissa A."/>
            <person name="Li W."/>
            <person name="Niimura Y."/>
            <person name="Huang Z."/>
            <person name="Li C."/>
            <person name="White S."/>
            <person name="Xiong Z."/>
            <person name="Fang D."/>
            <person name="Wang B."/>
            <person name="Ming Y."/>
            <person name="Chen Y."/>
            <person name="Zheng Y."/>
            <person name="Kuraku S."/>
            <person name="Pignatelli M."/>
            <person name="Herrero J."/>
            <person name="Beal K."/>
            <person name="Nozawa M."/>
            <person name="Li Q."/>
            <person name="Wang J."/>
            <person name="Zhang H."/>
            <person name="Yu L."/>
            <person name="Shigenobu S."/>
            <person name="Wang J."/>
            <person name="Liu J."/>
            <person name="Flicek P."/>
            <person name="Searle S."/>
            <person name="Wang J."/>
            <person name="Kuratani S."/>
            <person name="Yin Y."/>
            <person name="Aken B."/>
            <person name="Zhang G."/>
            <person name="Irie N."/>
        </authorList>
    </citation>
    <scope>NUCLEOTIDE SEQUENCE [LARGE SCALE GENOMIC DNA]</scope>
</reference>
<proteinExistence type="predicted"/>
<evidence type="ECO:0000256" key="5">
    <source>
        <dbReference type="ARBA" id="ARBA00022725"/>
    </source>
</evidence>
<feature type="domain" description="G-protein coupled receptors family 1 profile" evidence="10">
    <location>
        <begin position="44"/>
        <end position="295"/>
    </location>
</feature>
<feature type="transmembrane region" description="Helical" evidence="9">
    <location>
        <begin position="275"/>
        <end position="297"/>
    </location>
</feature>
<evidence type="ECO:0000256" key="1">
    <source>
        <dbReference type="ARBA" id="ARBA00002936"/>
    </source>
</evidence>
<evidence type="ECO:0000313" key="12">
    <source>
        <dbReference type="Proteomes" id="UP000031443"/>
    </source>
</evidence>
<dbReference type="InterPro" id="IPR017452">
    <property type="entry name" value="GPCR_Rhodpsn_7TM"/>
</dbReference>
<dbReference type="GO" id="GO:0005886">
    <property type="term" value="C:plasma membrane"/>
    <property type="evidence" value="ECO:0007669"/>
    <property type="project" value="TreeGrafter"/>
</dbReference>
<evidence type="ECO:0000256" key="4">
    <source>
        <dbReference type="ARBA" id="ARBA00022692"/>
    </source>
</evidence>
<dbReference type="AlphaFoldDB" id="M7BXH6"/>
<dbReference type="PRINTS" id="PR00245">
    <property type="entry name" value="OLFACTORYR"/>
</dbReference>
<evidence type="ECO:0000259" key="10">
    <source>
        <dbReference type="PROSITE" id="PS50262"/>
    </source>
</evidence>
<dbReference type="PANTHER" id="PTHR26450:SF87">
    <property type="entry name" value="OLFACTORY RECEPTOR 51F2"/>
    <property type="match status" value="1"/>
</dbReference>
<feature type="transmembrane region" description="Helical" evidence="9">
    <location>
        <begin position="144"/>
        <end position="165"/>
    </location>
</feature>
<evidence type="ECO:0000256" key="9">
    <source>
        <dbReference type="SAM" id="Phobius"/>
    </source>
</evidence>
<dbReference type="GO" id="GO:0004984">
    <property type="term" value="F:olfactory receptor activity"/>
    <property type="evidence" value="ECO:0007669"/>
    <property type="project" value="InterPro"/>
</dbReference>
<feature type="transmembrane region" description="Helical" evidence="9">
    <location>
        <begin position="241"/>
        <end position="263"/>
    </location>
</feature>
<dbReference type="Proteomes" id="UP000031443">
    <property type="component" value="Unassembled WGS sequence"/>
</dbReference>
<organism evidence="11 12">
    <name type="scientific">Chelonia mydas</name>
    <name type="common">Green sea-turtle</name>
    <name type="synonym">Chelonia agassizi</name>
    <dbReference type="NCBI Taxonomy" id="8469"/>
    <lineage>
        <taxon>Eukaryota</taxon>
        <taxon>Metazoa</taxon>
        <taxon>Chordata</taxon>
        <taxon>Craniata</taxon>
        <taxon>Vertebrata</taxon>
        <taxon>Euteleostomi</taxon>
        <taxon>Archelosauria</taxon>
        <taxon>Testudinata</taxon>
        <taxon>Testudines</taxon>
        <taxon>Cryptodira</taxon>
        <taxon>Durocryptodira</taxon>
        <taxon>Americhelydia</taxon>
        <taxon>Chelonioidea</taxon>
        <taxon>Cheloniidae</taxon>
        <taxon>Chelonia</taxon>
    </lineage>
</organism>
<dbReference type="InterPro" id="IPR000276">
    <property type="entry name" value="GPCR_Rhodpsn"/>
</dbReference>
<comment type="function">
    <text evidence="1">Odorant receptor.</text>
</comment>
<sequence>MSDSNTTDFTNPSTFILMGIPGLEAAHVWISIPFCTMYAIAILGNFTILFIVKIEPSLHQPMYYFLCMLAVTDLVLSTSILPRMLTIFWFNSREIDFSACLTQLYFLHCFSVMESGIFVAMALDRYVAICHPLRHSTILTHPMVAKIGLTVVLRSAIFILPYPVLLRQWPYCRTNIIPQPYCAHIAVANLACADIRVSSYYGLFVQFCVIGLDVIFIFISYTLLLRAIFCLPTKDARLKTFGTCGSHLCAILAFYTPGLFFSLTYRFHQNVPLHFHVLITNMYLLMTPMLNPIIYGVRTKQIRGRLLRLFTHKGT</sequence>
<keyword evidence="4 9" id="KW-0812">Transmembrane</keyword>
<feature type="transmembrane region" description="Helical" evidence="9">
    <location>
        <begin position="203"/>
        <end position="229"/>
    </location>
</feature>
<dbReference type="CDD" id="cd15951">
    <property type="entry name" value="7tmA_OR52R_52L-like"/>
    <property type="match status" value="1"/>
</dbReference>
<gene>
    <name evidence="11" type="ORF">UY3_00853</name>
</gene>
<dbReference type="InterPro" id="IPR050402">
    <property type="entry name" value="OR51/52/56-like"/>
</dbReference>
<keyword evidence="6 9" id="KW-1133">Transmembrane helix</keyword>
<evidence type="ECO:0000313" key="11">
    <source>
        <dbReference type="EMBL" id="EMP41894.1"/>
    </source>
</evidence>
<dbReference type="SUPFAM" id="SSF81321">
    <property type="entry name" value="Family A G protein-coupled receptor-like"/>
    <property type="match status" value="1"/>
</dbReference>
<dbReference type="PANTHER" id="PTHR26450">
    <property type="entry name" value="OLFACTORY RECEPTOR 56B1-RELATED"/>
    <property type="match status" value="1"/>
</dbReference>
<name>M7BXH6_CHEMY</name>
<dbReference type="EMBL" id="KB481411">
    <property type="protein sequence ID" value="EMP41894.1"/>
    <property type="molecule type" value="Genomic_DNA"/>
</dbReference>
<feature type="transmembrane region" description="Helical" evidence="9">
    <location>
        <begin position="105"/>
        <end position="123"/>
    </location>
</feature>
<comment type="subcellular location">
    <subcellularLocation>
        <location evidence="2">Membrane</location>
        <topology evidence="2">Multi-pass membrane protein</topology>
    </subcellularLocation>
</comment>
<protein>
    <submittedName>
        <fullName evidence="11">Olfactory receptor 52M1</fullName>
    </submittedName>
</protein>
<keyword evidence="5" id="KW-0552">Olfaction</keyword>
<dbReference type="GO" id="GO:0004930">
    <property type="term" value="F:G protein-coupled receptor activity"/>
    <property type="evidence" value="ECO:0007669"/>
    <property type="project" value="InterPro"/>
</dbReference>
<keyword evidence="8" id="KW-0807">Transducer</keyword>
<dbReference type="FunFam" id="1.20.1070.10:FF:000006">
    <property type="entry name" value="Olfactory receptor"/>
    <property type="match status" value="1"/>
</dbReference>
<feature type="transmembrane region" description="Helical" evidence="9">
    <location>
        <begin position="28"/>
        <end position="51"/>
    </location>
</feature>
<keyword evidence="7 9" id="KW-0472">Membrane</keyword>
<evidence type="ECO:0000256" key="3">
    <source>
        <dbReference type="ARBA" id="ARBA00022606"/>
    </source>
</evidence>
<dbReference type="Gene3D" id="1.20.1070.10">
    <property type="entry name" value="Rhodopsin 7-helix transmembrane proteins"/>
    <property type="match status" value="1"/>
</dbReference>
<evidence type="ECO:0000256" key="7">
    <source>
        <dbReference type="ARBA" id="ARBA00023136"/>
    </source>
</evidence>
<dbReference type="InterPro" id="IPR000725">
    <property type="entry name" value="Olfact_rcpt"/>
</dbReference>
<evidence type="ECO:0000256" key="8">
    <source>
        <dbReference type="ARBA" id="ARBA00023224"/>
    </source>
</evidence>
<keyword evidence="3" id="KW-0716">Sensory transduction</keyword>
<keyword evidence="11" id="KW-0675">Receptor</keyword>
<keyword evidence="12" id="KW-1185">Reference proteome</keyword>
<dbReference type="Pfam" id="PF13853">
    <property type="entry name" value="7tm_4"/>
    <property type="match status" value="1"/>
</dbReference>
<evidence type="ECO:0000256" key="6">
    <source>
        <dbReference type="ARBA" id="ARBA00022989"/>
    </source>
</evidence>
<feature type="transmembrane region" description="Helical" evidence="9">
    <location>
        <begin position="63"/>
        <end position="85"/>
    </location>
</feature>
<dbReference type="PROSITE" id="PS50262">
    <property type="entry name" value="G_PROTEIN_RECEP_F1_2"/>
    <property type="match status" value="1"/>
</dbReference>
<accession>M7BXH6</accession>
<dbReference type="OrthoDB" id="9416525at2759"/>